<dbReference type="Proteomes" id="UP001216801">
    <property type="component" value="Unassembled WGS sequence"/>
</dbReference>
<accession>A0AAJ1K755</accession>
<sequence>MESLIRKIILHEQRSDKVESSHDKDEYFTIDDCDLCGEDNRYVEHGKDTFGVHVIDHCAYGCNNEKSKVNVNNPEKM</sequence>
<evidence type="ECO:0000313" key="1">
    <source>
        <dbReference type="EMBL" id="MDG0955942.1"/>
    </source>
</evidence>
<evidence type="ECO:0000313" key="2">
    <source>
        <dbReference type="Proteomes" id="UP001216801"/>
    </source>
</evidence>
<gene>
    <name evidence="1" type="ORF">P6U19_25605</name>
</gene>
<dbReference type="EMBL" id="JARPRR010000030">
    <property type="protein sequence ID" value="MDG0955942.1"/>
    <property type="molecule type" value="Genomic_DNA"/>
</dbReference>
<protein>
    <submittedName>
        <fullName evidence="1">Uncharacterized protein</fullName>
    </submittedName>
</protein>
<dbReference type="AlphaFoldDB" id="A0AAJ1K755"/>
<dbReference type="RefSeq" id="WP_277617174.1">
    <property type="nucleotide sequence ID" value="NZ_JARPRP010000031.1"/>
</dbReference>
<organism evidence="1 2">
    <name type="scientific">Bacillus paranthracis</name>
    <dbReference type="NCBI Taxonomy" id="2026186"/>
    <lineage>
        <taxon>Bacteria</taxon>
        <taxon>Bacillati</taxon>
        <taxon>Bacillota</taxon>
        <taxon>Bacilli</taxon>
        <taxon>Bacillales</taxon>
        <taxon>Bacillaceae</taxon>
        <taxon>Bacillus</taxon>
        <taxon>Bacillus cereus group</taxon>
    </lineage>
</organism>
<proteinExistence type="predicted"/>
<name>A0AAJ1K755_9BACI</name>
<comment type="caution">
    <text evidence="1">The sequence shown here is derived from an EMBL/GenBank/DDBJ whole genome shotgun (WGS) entry which is preliminary data.</text>
</comment>
<reference evidence="1" key="1">
    <citation type="submission" date="2023-03" db="EMBL/GenBank/DDBJ databases">
        <title>Genetic diversity of Bacillus cereus sensu lato isolates from Slovenia.</title>
        <authorList>
            <person name="Abdelli M."/>
        </authorList>
    </citation>
    <scope>NUCLEOTIDE SEQUENCE</scope>
    <source>
        <strain evidence="1">SIBC39</strain>
    </source>
</reference>